<dbReference type="GO" id="GO:0051920">
    <property type="term" value="F:peroxiredoxin activity"/>
    <property type="evidence" value="ECO:0007669"/>
    <property type="project" value="InterPro"/>
</dbReference>
<dbReference type="SUPFAM" id="SSF69118">
    <property type="entry name" value="AhpD-like"/>
    <property type="match status" value="1"/>
</dbReference>
<dbReference type="Gene3D" id="1.20.1290.10">
    <property type="entry name" value="AhpD-like"/>
    <property type="match status" value="1"/>
</dbReference>
<dbReference type="STRING" id="1198114.AciX9_1428"/>
<accession>E8WWA3</accession>
<dbReference type="PaxDb" id="1198114-AciX9_1428"/>
<dbReference type="PANTHER" id="PTHR34846">
    <property type="entry name" value="4-CARBOXYMUCONOLACTONE DECARBOXYLASE FAMILY PROTEIN (AFU_ORTHOLOGUE AFUA_6G11590)"/>
    <property type="match status" value="1"/>
</dbReference>
<dbReference type="OrthoDB" id="9806086at2"/>
<evidence type="ECO:0000313" key="3">
    <source>
        <dbReference type="Proteomes" id="UP000000343"/>
    </source>
</evidence>
<dbReference type="Pfam" id="PF02627">
    <property type="entry name" value="CMD"/>
    <property type="match status" value="1"/>
</dbReference>
<dbReference type="NCBIfam" id="TIGR00778">
    <property type="entry name" value="ahpD_dom"/>
    <property type="match status" value="1"/>
</dbReference>
<dbReference type="InterPro" id="IPR004675">
    <property type="entry name" value="AhpD_core"/>
</dbReference>
<dbReference type="eggNOG" id="COG2128">
    <property type="taxonomic scope" value="Bacteria"/>
</dbReference>
<dbReference type="EMBL" id="CP002480">
    <property type="protein sequence ID" value="ADW68486.1"/>
    <property type="molecule type" value="Genomic_DNA"/>
</dbReference>
<feature type="domain" description="Carboxymuconolactone decarboxylase-like" evidence="1">
    <location>
        <begin position="16"/>
        <end position="95"/>
    </location>
</feature>
<protein>
    <submittedName>
        <fullName evidence="2">Alkylhydroperoxidase like protein, AhpD family</fullName>
    </submittedName>
</protein>
<organism evidence="3">
    <name type="scientific">Granulicella tundricola (strain ATCC BAA-1859 / DSM 23138 / MP5ACTX9)</name>
    <dbReference type="NCBI Taxonomy" id="1198114"/>
    <lineage>
        <taxon>Bacteria</taxon>
        <taxon>Pseudomonadati</taxon>
        <taxon>Acidobacteriota</taxon>
        <taxon>Terriglobia</taxon>
        <taxon>Terriglobales</taxon>
        <taxon>Acidobacteriaceae</taxon>
        <taxon>Granulicella</taxon>
    </lineage>
</organism>
<dbReference type="Proteomes" id="UP000000343">
    <property type="component" value="Chromosome"/>
</dbReference>
<dbReference type="PANTHER" id="PTHR34846:SF10">
    <property type="entry name" value="CYTOPLASMIC PROTEIN"/>
    <property type="match status" value="1"/>
</dbReference>
<dbReference type="RefSeq" id="WP_013579808.1">
    <property type="nucleotide sequence ID" value="NC_015064.1"/>
</dbReference>
<gene>
    <name evidence="2" type="ordered locus">AciX9_1428</name>
</gene>
<dbReference type="AlphaFoldDB" id="E8WWA3"/>
<dbReference type="InterPro" id="IPR029032">
    <property type="entry name" value="AhpD-like"/>
</dbReference>
<sequence>MEQRLRYTELAPNGIAAMRAVEHYVNTESGLEPVLLELIRLRASLLNGCEYCIGLHSHELTKHNEPQGRIAGVEDWQSSNAFTKRERVAFAWTEAVTNIQDGHASDKAYAAAREYFSEVELVNLTIAITSINAWNRMAIAFRAVHTTKTDVTGDDGGKVVEE</sequence>
<dbReference type="HOGENOM" id="CLU_082760_6_0_0"/>
<proteinExistence type="predicted"/>
<evidence type="ECO:0000259" key="1">
    <source>
        <dbReference type="Pfam" id="PF02627"/>
    </source>
</evidence>
<dbReference type="KEGG" id="acm:AciX9_1428"/>
<keyword evidence="2" id="KW-0560">Oxidoreductase</keyword>
<keyword evidence="2" id="KW-0575">Peroxidase</keyword>
<name>E8WWA3_GRATM</name>
<reference evidence="3" key="1">
    <citation type="submission" date="2011-01" db="EMBL/GenBank/DDBJ databases">
        <title>Complete sequence of chromosome of Acidobacterium sp. MP5ACTX9.</title>
        <authorList>
            <consortium name="US DOE Joint Genome Institute"/>
            <person name="Lucas S."/>
            <person name="Copeland A."/>
            <person name="Lapidus A."/>
            <person name="Cheng J.-F."/>
            <person name="Goodwin L."/>
            <person name="Pitluck S."/>
            <person name="Teshima H."/>
            <person name="Detter J.C."/>
            <person name="Han C."/>
            <person name="Tapia R."/>
            <person name="Land M."/>
            <person name="Hauser L."/>
            <person name="Kyrpides N."/>
            <person name="Ivanova N."/>
            <person name="Ovchinnikova G."/>
            <person name="Pagani I."/>
            <person name="Rawat S.R."/>
            <person name="Mannisto M."/>
            <person name="Haggblom M.M."/>
            <person name="Woyke T."/>
        </authorList>
    </citation>
    <scope>NUCLEOTIDE SEQUENCE [LARGE SCALE GENOMIC DNA]</scope>
    <source>
        <strain evidence="3">MP5ACTX9</strain>
    </source>
</reference>
<evidence type="ECO:0000313" key="2">
    <source>
        <dbReference type="EMBL" id="ADW68486.1"/>
    </source>
</evidence>
<dbReference type="InterPro" id="IPR003779">
    <property type="entry name" value="CMD-like"/>
</dbReference>
<keyword evidence="3" id="KW-1185">Reference proteome</keyword>